<dbReference type="Gene3D" id="2.40.370.10">
    <property type="entry name" value="AttH-like domain"/>
    <property type="match status" value="2"/>
</dbReference>
<dbReference type="Proteomes" id="UP000039217">
    <property type="component" value="Unassembled WGS sequence"/>
</dbReference>
<dbReference type="Pfam" id="PF07143">
    <property type="entry name" value="CrtC"/>
    <property type="match status" value="1"/>
</dbReference>
<dbReference type="PANTHER" id="PTHR38591">
    <property type="entry name" value="HYDROLASE"/>
    <property type="match status" value="1"/>
</dbReference>
<dbReference type="SUPFAM" id="SSF159245">
    <property type="entry name" value="AttH-like"/>
    <property type="match status" value="1"/>
</dbReference>
<gene>
    <name evidence="1" type="ORF">ERS007661_01146</name>
</gene>
<dbReference type="EMBL" id="CQQC01000288">
    <property type="protein sequence ID" value="CNU76696.1"/>
    <property type="molecule type" value="Genomic_DNA"/>
</dbReference>
<dbReference type="Pfam" id="PF17186">
    <property type="entry name" value="Lipocalin_9"/>
    <property type="match status" value="1"/>
</dbReference>
<reference evidence="1 2" key="1">
    <citation type="submission" date="2015-03" db="EMBL/GenBank/DDBJ databases">
        <authorList>
            <consortium name="Pathogen Informatics"/>
        </authorList>
    </citation>
    <scope>NUCLEOTIDE SEQUENCE [LARGE SCALE GENOMIC DNA]</scope>
    <source>
        <strain evidence="1 2">D00501624</strain>
    </source>
</reference>
<dbReference type="AlphaFoldDB" id="A0A655DNZ9"/>
<organism evidence="1 2">
    <name type="scientific">Mycobacterium tuberculosis</name>
    <dbReference type="NCBI Taxonomy" id="1773"/>
    <lineage>
        <taxon>Bacteria</taxon>
        <taxon>Bacillati</taxon>
        <taxon>Actinomycetota</taxon>
        <taxon>Actinomycetes</taxon>
        <taxon>Mycobacteriales</taxon>
        <taxon>Mycobacteriaceae</taxon>
        <taxon>Mycobacterium</taxon>
        <taxon>Mycobacterium tuberculosis complex</taxon>
    </lineage>
</organism>
<protein>
    <submittedName>
        <fullName evidence="1">Conserved exported protein of uncharacterized function</fullName>
    </submittedName>
</protein>
<evidence type="ECO:0000313" key="2">
    <source>
        <dbReference type="Proteomes" id="UP000039217"/>
    </source>
</evidence>
<proteinExistence type="predicted"/>
<name>A0A655DNZ9_MYCTX</name>
<dbReference type="InterPro" id="IPR010791">
    <property type="entry name" value="AttH_dom"/>
</dbReference>
<accession>A0A655DNZ9</accession>
<sequence>MAHFAISDISNRGFYPAEKFSRQALGLAGASSEPYAVWLDDWYARESNNNSVQLFARTQNTVLDLTLTQTLPPILQGNAGLSVKGAQPGNASNYYSLVRQESRGTVSVNGDTFMVSGLSWKDHEYMTSALAPEDVGWDWFGLQFYNGTALMLFQIRQADGSVTRFSSGTFVAGDGGVIPLESSDFRIKTTDRWTSDQSGATYPIAWEIEIERIGLTLRGAALMANQELRLSRTYWEGAVALEGRYQGMPISGRGYVEMTGYVQRLS</sequence>
<dbReference type="PANTHER" id="PTHR38591:SF1">
    <property type="entry name" value="BLL1000 PROTEIN"/>
    <property type="match status" value="1"/>
</dbReference>
<evidence type="ECO:0000313" key="1">
    <source>
        <dbReference type="EMBL" id="CNU76696.1"/>
    </source>
</evidence>
<dbReference type="InterPro" id="IPR023374">
    <property type="entry name" value="AttH-like_dom_sf"/>
</dbReference>